<feature type="domain" description="Nibrin second BRCT" evidence="2">
    <location>
        <begin position="258"/>
        <end position="298"/>
    </location>
</feature>
<accession>A0AAV5QHK4</accession>
<dbReference type="Gene3D" id="3.40.50.10980">
    <property type="entry name" value="Nibrin, BRCT2 domain"/>
    <property type="match status" value="1"/>
</dbReference>
<feature type="region of interest" description="Disordered" evidence="1">
    <location>
        <begin position="431"/>
        <end position="483"/>
    </location>
</feature>
<feature type="region of interest" description="Disordered" evidence="1">
    <location>
        <begin position="623"/>
        <end position="646"/>
    </location>
</feature>
<dbReference type="AlphaFoldDB" id="A0AAV5QHK4"/>
<reference evidence="3 4" key="1">
    <citation type="journal article" date="2023" name="Elife">
        <title>Identification of key yeast species and microbe-microbe interactions impacting larval growth of Drosophila in the wild.</title>
        <authorList>
            <person name="Mure A."/>
            <person name="Sugiura Y."/>
            <person name="Maeda R."/>
            <person name="Honda K."/>
            <person name="Sakurai N."/>
            <person name="Takahashi Y."/>
            <person name="Watada M."/>
            <person name="Katoh T."/>
            <person name="Gotoh A."/>
            <person name="Gotoh Y."/>
            <person name="Taniguchi I."/>
            <person name="Nakamura K."/>
            <person name="Hayashi T."/>
            <person name="Katayama T."/>
            <person name="Uemura T."/>
            <person name="Hattori Y."/>
        </authorList>
    </citation>
    <scope>NUCLEOTIDE SEQUENCE [LARGE SCALE GENOMIC DNA]</scope>
    <source>
        <strain evidence="3 4">SC-9</strain>
    </source>
</reference>
<feature type="compositionally biased region" description="Basic and acidic residues" evidence="1">
    <location>
        <begin position="388"/>
        <end position="403"/>
    </location>
</feature>
<protein>
    <recommendedName>
        <fullName evidence="2">Nibrin second BRCT domain-containing protein</fullName>
    </recommendedName>
</protein>
<name>A0AAV5QHK4_9ASCO</name>
<feature type="compositionally biased region" description="Low complexity" evidence="1">
    <location>
        <begin position="434"/>
        <end position="453"/>
    </location>
</feature>
<comment type="caution">
    <text evidence="3">The sequence shown here is derived from an EMBL/GenBank/DDBJ whole genome shotgun (WGS) entry which is preliminary data.</text>
</comment>
<dbReference type="PANTHER" id="PTHR12162:SF0">
    <property type="entry name" value="NIBRIN"/>
    <property type="match status" value="1"/>
</dbReference>
<dbReference type="Pfam" id="PF16508">
    <property type="entry name" value="NIBRIN_BRCT_II"/>
    <property type="match status" value="1"/>
</dbReference>
<sequence>MWILSVPSGTHEGEVIKKIILPNKEYSVGRGRDLDISLASHPFRQSVSQIQFKLQASEIADPINNNNKIPPIKISVCGRAKTHISKEQKFSIRDGKDPKILEYNTSPIKMEFGKDQAKLKLALIWSPICIGYSANDIITDGDKTQEVEQFLESNLKGLNIEYCARITENTTCFLQSDKLSTKLALALVKNISIVNPDYVKVIKRLSETPVMAIDQNYDDQNIPSRDIPPSTTLLEYDMAKKFPKIMDYFPNEVYRPNPERLNLFRHFTFVVTDKSQFQNLEETIKAGGGKVIYYDLDAYIDANDTSNSSKFGGEKLYEYCSKVKSDSKLVLMKGLTEDDPIKLLKFKMLKRASIKLKIALHNYQEFFDVVKNSDSSILLPGQNSVSDKSIEKVHSDLKEKSDEEIAPQAPSSKRRRTARNRTNIMSMFLGGNEPVQSQAGSSSNSPVPSSYAQKLEEDNLKESPKSVMQVPDSIPQNREGAKTSDVYHTAHIHSLPNQSQFSEPVSNTQEPVAIKTEEDIIETQASLGTDVRKRRRPERKPKRTFDDLYGITQESVGVPVQKSEVESLSKVSYMATKLADTKVEESLHIEKKAEPSNPEKECIEGSDKQQEVFKAFDIVLGKDPEVPLQMTPESEGSENRSDNGKISLMEAVRKTKKSIDDKAIKEVGGDEDMKRQLSRKEIDNIRRQVKVEEFEVTRKQANEPNESEMTKSGDYSDWSTRKNFKKFIKNSKKNQQLKRNQGSVYKEYITFEVYDLAKDGKLKNKPGEDEVGTVHIVSENELSVSKAKESDEDSDDGGISKSGNHFKFSCDQVPLSTTQDLFVGDSEDDQEVMYETKNGAKYNTRRNTRGKSNSLKRRVAGDDDCEKDDGDDDDDDEEEEEEDEEEERSIARFKFSS</sequence>
<feature type="region of interest" description="Disordered" evidence="1">
    <location>
        <begin position="696"/>
        <end position="717"/>
    </location>
</feature>
<evidence type="ECO:0000259" key="2">
    <source>
        <dbReference type="Pfam" id="PF16508"/>
    </source>
</evidence>
<evidence type="ECO:0000313" key="3">
    <source>
        <dbReference type="EMBL" id="GMM33945.1"/>
    </source>
</evidence>
<dbReference type="GeneID" id="90071924"/>
<dbReference type="GO" id="GO:0003684">
    <property type="term" value="F:damaged DNA binding"/>
    <property type="evidence" value="ECO:0007669"/>
    <property type="project" value="TreeGrafter"/>
</dbReference>
<feature type="region of interest" description="Disordered" evidence="1">
    <location>
        <begin position="821"/>
        <end position="897"/>
    </location>
</feature>
<feature type="compositionally biased region" description="Acidic residues" evidence="1">
    <location>
        <begin position="862"/>
        <end position="887"/>
    </location>
</feature>
<keyword evidence="4" id="KW-1185">Reference proteome</keyword>
<evidence type="ECO:0000256" key="1">
    <source>
        <dbReference type="SAM" id="MobiDB-lite"/>
    </source>
</evidence>
<feature type="region of interest" description="Disordered" evidence="1">
    <location>
        <begin position="388"/>
        <end position="419"/>
    </location>
</feature>
<dbReference type="InterPro" id="IPR032429">
    <property type="entry name" value="Nibrin_BRCT2"/>
</dbReference>
<feature type="compositionally biased region" description="Basic and acidic residues" evidence="1">
    <location>
        <begin position="454"/>
        <end position="464"/>
    </location>
</feature>
<proteinExistence type="predicted"/>
<dbReference type="EMBL" id="BTFZ01000002">
    <property type="protein sequence ID" value="GMM33945.1"/>
    <property type="molecule type" value="Genomic_DNA"/>
</dbReference>
<dbReference type="InterPro" id="IPR043014">
    <property type="entry name" value="Nibrin_BRCT2_sf"/>
</dbReference>
<dbReference type="GO" id="GO:0000724">
    <property type="term" value="P:double-strand break repair via homologous recombination"/>
    <property type="evidence" value="ECO:0007669"/>
    <property type="project" value="TreeGrafter"/>
</dbReference>
<dbReference type="Proteomes" id="UP001360560">
    <property type="component" value="Unassembled WGS sequence"/>
</dbReference>
<feature type="region of interest" description="Disordered" evidence="1">
    <location>
        <begin position="761"/>
        <end position="807"/>
    </location>
</feature>
<evidence type="ECO:0000313" key="4">
    <source>
        <dbReference type="Proteomes" id="UP001360560"/>
    </source>
</evidence>
<gene>
    <name evidence="3" type="ORF">DASC09_012700</name>
</gene>
<dbReference type="GO" id="GO:0030870">
    <property type="term" value="C:Mre11 complex"/>
    <property type="evidence" value="ECO:0007669"/>
    <property type="project" value="InterPro"/>
</dbReference>
<dbReference type="GO" id="GO:0007095">
    <property type="term" value="P:mitotic G2 DNA damage checkpoint signaling"/>
    <property type="evidence" value="ECO:0007669"/>
    <property type="project" value="InterPro"/>
</dbReference>
<dbReference type="RefSeq" id="XP_064850945.1">
    <property type="nucleotide sequence ID" value="XM_064994873.1"/>
</dbReference>
<feature type="compositionally biased region" description="Basic residues" evidence="1">
    <location>
        <begin position="843"/>
        <end position="858"/>
    </location>
</feature>
<dbReference type="PANTHER" id="PTHR12162">
    <property type="entry name" value="NIBRIN-RELATED"/>
    <property type="match status" value="1"/>
</dbReference>
<dbReference type="InterPro" id="IPR040227">
    <property type="entry name" value="Nibrin-rel"/>
</dbReference>
<organism evidence="3 4">
    <name type="scientific">Saccharomycopsis crataegensis</name>
    <dbReference type="NCBI Taxonomy" id="43959"/>
    <lineage>
        <taxon>Eukaryota</taxon>
        <taxon>Fungi</taxon>
        <taxon>Dikarya</taxon>
        <taxon>Ascomycota</taxon>
        <taxon>Saccharomycotina</taxon>
        <taxon>Saccharomycetes</taxon>
        <taxon>Saccharomycopsidaceae</taxon>
        <taxon>Saccharomycopsis</taxon>
    </lineage>
</organism>